<evidence type="ECO:0000256" key="1">
    <source>
        <dbReference type="ARBA" id="ARBA00004651"/>
    </source>
</evidence>
<reference evidence="13" key="1">
    <citation type="submission" date="2019-08" db="EMBL/GenBank/DDBJ databases">
        <title>The improved chromosome-level genome for the pearl oyster Pinctada fucata martensii using PacBio sequencing and Hi-C.</title>
        <authorList>
            <person name="Zheng Z."/>
        </authorList>
    </citation>
    <scope>NUCLEOTIDE SEQUENCE</scope>
    <source>
        <strain evidence="13">ZZ-2019</strain>
        <tissue evidence="13">Adductor muscle</tissue>
    </source>
</reference>
<keyword evidence="7 12" id="KW-1133">Transmembrane helix</keyword>
<feature type="transmembrane region" description="Helical" evidence="12">
    <location>
        <begin position="563"/>
        <end position="584"/>
    </location>
</feature>
<dbReference type="AlphaFoldDB" id="A0AA88XT17"/>
<dbReference type="GO" id="GO:0015252">
    <property type="term" value="F:proton channel activity"/>
    <property type="evidence" value="ECO:0007669"/>
    <property type="project" value="InterPro"/>
</dbReference>
<evidence type="ECO:0000313" key="13">
    <source>
        <dbReference type="EMBL" id="KAK3086991.1"/>
    </source>
</evidence>
<evidence type="ECO:0000256" key="2">
    <source>
        <dbReference type="ARBA" id="ARBA00006513"/>
    </source>
</evidence>
<evidence type="ECO:0000256" key="12">
    <source>
        <dbReference type="SAM" id="Phobius"/>
    </source>
</evidence>
<comment type="similarity">
    <text evidence="2">Belongs to the otopetrin family.</text>
</comment>
<protein>
    <submittedName>
        <fullName evidence="13">Uncharacterized protein</fullName>
    </submittedName>
</protein>
<evidence type="ECO:0000256" key="4">
    <source>
        <dbReference type="ARBA" id="ARBA00022475"/>
    </source>
</evidence>
<evidence type="ECO:0000256" key="10">
    <source>
        <dbReference type="ARBA" id="ARBA00023303"/>
    </source>
</evidence>
<proteinExistence type="inferred from homology"/>
<feature type="compositionally biased region" description="Low complexity" evidence="11">
    <location>
        <begin position="35"/>
        <end position="48"/>
    </location>
</feature>
<evidence type="ECO:0000256" key="5">
    <source>
        <dbReference type="ARBA" id="ARBA00022692"/>
    </source>
</evidence>
<comment type="caution">
    <text evidence="13">The sequence shown here is derived from an EMBL/GenBank/DDBJ whole genome shotgun (WGS) entry which is preliminary data.</text>
</comment>
<feature type="region of interest" description="Disordered" evidence="11">
    <location>
        <begin position="1"/>
        <end position="91"/>
    </location>
</feature>
<dbReference type="Proteomes" id="UP001186944">
    <property type="component" value="Unassembled WGS sequence"/>
</dbReference>
<feature type="transmembrane region" description="Helical" evidence="12">
    <location>
        <begin position="596"/>
        <end position="617"/>
    </location>
</feature>
<gene>
    <name evidence="13" type="ORF">FSP39_000101</name>
</gene>
<organism evidence="13 14">
    <name type="scientific">Pinctada imbricata</name>
    <name type="common">Atlantic pearl-oyster</name>
    <name type="synonym">Pinctada martensii</name>
    <dbReference type="NCBI Taxonomy" id="66713"/>
    <lineage>
        <taxon>Eukaryota</taxon>
        <taxon>Metazoa</taxon>
        <taxon>Spiralia</taxon>
        <taxon>Lophotrochozoa</taxon>
        <taxon>Mollusca</taxon>
        <taxon>Bivalvia</taxon>
        <taxon>Autobranchia</taxon>
        <taxon>Pteriomorphia</taxon>
        <taxon>Pterioida</taxon>
        <taxon>Pterioidea</taxon>
        <taxon>Pteriidae</taxon>
        <taxon>Pinctada</taxon>
    </lineage>
</organism>
<keyword evidence="9 12" id="KW-0472">Membrane</keyword>
<keyword evidence="8" id="KW-0406">Ion transport</keyword>
<dbReference type="PANTHER" id="PTHR21522:SF32">
    <property type="entry name" value="OTOPETRIN-2"/>
    <property type="match status" value="1"/>
</dbReference>
<feature type="transmembrane region" description="Helical" evidence="12">
    <location>
        <begin position="637"/>
        <end position="660"/>
    </location>
</feature>
<feature type="region of interest" description="Disordered" evidence="11">
    <location>
        <begin position="283"/>
        <end position="302"/>
    </location>
</feature>
<evidence type="ECO:0000256" key="11">
    <source>
        <dbReference type="SAM" id="MobiDB-lite"/>
    </source>
</evidence>
<keyword evidence="10" id="KW-0407">Ion channel</keyword>
<feature type="transmembrane region" description="Helical" evidence="12">
    <location>
        <begin position="666"/>
        <end position="687"/>
    </location>
</feature>
<feature type="transmembrane region" description="Helical" evidence="12">
    <location>
        <begin position="708"/>
        <end position="725"/>
    </location>
</feature>
<dbReference type="Pfam" id="PF03189">
    <property type="entry name" value="Otopetrin"/>
    <property type="match status" value="1"/>
</dbReference>
<feature type="transmembrane region" description="Helical" evidence="12">
    <location>
        <begin position="362"/>
        <end position="380"/>
    </location>
</feature>
<keyword evidence="4" id="KW-1003">Cell membrane</keyword>
<keyword evidence="14" id="KW-1185">Reference proteome</keyword>
<evidence type="ECO:0000256" key="8">
    <source>
        <dbReference type="ARBA" id="ARBA00023065"/>
    </source>
</evidence>
<evidence type="ECO:0000256" key="3">
    <source>
        <dbReference type="ARBA" id="ARBA00022448"/>
    </source>
</evidence>
<sequence>MSGLDSSELQDLVGESNNTDSDKTNDVGEKETEQTELSSPPLSSPEITSLRKKKDHEKYKRQKQYDYSTTGSLHRKKPKPLPYNDKRRNSAPVMGYQKPEEVLERKCSHATISENAKTERLYTFLFFALVLEEKESDKAIQMISDEMYVDEGSRMALTFDKADVNYIRSNDVDEARKREYNKRLLRDNLSASMSGLYGIFLAVLGTVLPITETFAGEPNPYMFELYYVYLYTVSLAFIVYVNVCVLQWRPIKSKFLSRLFCGIRQIASRVFDRIRKCRRTEWNETTEETRQEDEENTRLKDDEEESVRVVHTSARRHTGSFPLRLGAVGFGIASMIHSGLYFGQYFQTRDGSSICHNSVHAIKPFMHLLFTFVQLYFIFMNSKISIQYRRIVARFGLMHLCCTNVCVWVRCIVVETLHAISVEQSYKSRGAPGNAHIRITSSTSTGATVVTTIGETKMEIKPVEVIYPRRNGYPWNGTMYIPEISCYWTELFGKVVDEAAPYLYPCKIEYSLICAGILIVMWRNVGFDKSSALNDTTSMSSAEPQDKVYKRHKSVSCKSSSRGLFAGILVTVGAIITMIAFYVLRSKTKMDSTAIVLVHLSEAGMYILTTFAIVLAADRMKNLKFHVNIKGGIEEPLTLISFSGLFMFAVFSVVAATFEIHTPSGVLNILTNLFMIVQSTIQTLFIIAGSKVSAVTVEQERKKRGREFVAFLILCNFSMWAMNTFETQKPEHNPVQMDFYGPLPWSIFTHITVPLGIYFRFHSAVCLTNIWKNAWKPHPNSIERRESEKEEV</sequence>
<feature type="compositionally biased region" description="Basic residues" evidence="11">
    <location>
        <begin position="50"/>
        <end position="62"/>
    </location>
</feature>
<comment type="subcellular location">
    <subcellularLocation>
        <location evidence="1">Cell membrane</location>
        <topology evidence="1">Multi-pass membrane protein</topology>
    </subcellularLocation>
</comment>
<name>A0AA88XT17_PINIB</name>
<accession>A0AA88XT17</accession>
<feature type="compositionally biased region" description="Polar residues" evidence="11">
    <location>
        <begin position="1"/>
        <end position="19"/>
    </location>
</feature>
<keyword evidence="3" id="KW-0813">Transport</keyword>
<dbReference type="PANTHER" id="PTHR21522">
    <property type="entry name" value="PROTON CHANNEL OTOP"/>
    <property type="match status" value="1"/>
</dbReference>
<evidence type="ECO:0000313" key="14">
    <source>
        <dbReference type="Proteomes" id="UP001186944"/>
    </source>
</evidence>
<feature type="transmembrane region" description="Helical" evidence="12">
    <location>
        <begin position="188"/>
        <end position="208"/>
    </location>
</feature>
<keyword evidence="6" id="KW-0375">Hydrogen ion transport</keyword>
<dbReference type="GO" id="GO:0005886">
    <property type="term" value="C:plasma membrane"/>
    <property type="evidence" value="ECO:0007669"/>
    <property type="project" value="UniProtKB-SubCell"/>
</dbReference>
<evidence type="ECO:0000256" key="7">
    <source>
        <dbReference type="ARBA" id="ARBA00022989"/>
    </source>
</evidence>
<evidence type="ECO:0000256" key="6">
    <source>
        <dbReference type="ARBA" id="ARBA00022781"/>
    </source>
</evidence>
<feature type="transmembrane region" description="Helical" evidence="12">
    <location>
        <begin position="321"/>
        <end position="342"/>
    </location>
</feature>
<dbReference type="EMBL" id="VSWD01000011">
    <property type="protein sequence ID" value="KAK3086991.1"/>
    <property type="molecule type" value="Genomic_DNA"/>
</dbReference>
<feature type="transmembrane region" description="Helical" evidence="12">
    <location>
        <begin position="228"/>
        <end position="248"/>
    </location>
</feature>
<keyword evidence="5 12" id="KW-0812">Transmembrane</keyword>
<dbReference type="InterPro" id="IPR004878">
    <property type="entry name" value="Otopetrin"/>
</dbReference>
<feature type="compositionally biased region" description="Basic and acidic residues" evidence="11">
    <location>
        <begin position="20"/>
        <end position="33"/>
    </location>
</feature>
<evidence type="ECO:0000256" key="9">
    <source>
        <dbReference type="ARBA" id="ARBA00023136"/>
    </source>
</evidence>
<feature type="transmembrane region" description="Helical" evidence="12">
    <location>
        <begin position="745"/>
        <end position="771"/>
    </location>
</feature>
<feature type="compositionally biased region" description="Acidic residues" evidence="11">
    <location>
        <begin position="284"/>
        <end position="295"/>
    </location>
</feature>